<dbReference type="EMBL" id="BMIS01000001">
    <property type="protein sequence ID" value="GGE60705.1"/>
    <property type="molecule type" value="Genomic_DNA"/>
</dbReference>
<dbReference type="AlphaFoldDB" id="A0A917ENP9"/>
<dbReference type="Proteomes" id="UP000633136">
    <property type="component" value="Unassembled WGS sequence"/>
</dbReference>
<feature type="region of interest" description="Disordered" evidence="1">
    <location>
        <begin position="374"/>
        <end position="416"/>
    </location>
</feature>
<evidence type="ECO:0000256" key="1">
    <source>
        <dbReference type="SAM" id="MobiDB-lite"/>
    </source>
</evidence>
<protein>
    <recommendedName>
        <fullName evidence="2">DUF1023 domain-containing protein</fullName>
    </recommendedName>
</protein>
<organism evidence="3 4">
    <name type="scientific">Nesterenkonia cremea</name>
    <dbReference type="NCBI Taxonomy" id="1882340"/>
    <lineage>
        <taxon>Bacteria</taxon>
        <taxon>Bacillati</taxon>
        <taxon>Actinomycetota</taxon>
        <taxon>Actinomycetes</taxon>
        <taxon>Micrococcales</taxon>
        <taxon>Micrococcaceae</taxon>
        <taxon>Nesterenkonia</taxon>
    </lineage>
</organism>
<dbReference type="RefSeq" id="WP_188682440.1">
    <property type="nucleotide sequence ID" value="NZ_BMIS01000001.1"/>
</dbReference>
<keyword evidence="4" id="KW-1185">Reference proteome</keyword>
<evidence type="ECO:0000313" key="4">
    <source>
        <dbReference type="Proteomes" id="UP000633136"/>
    </source>
</evidence>
<feature type="domain" description="DUF1023" evidence="2">
    <location>
        <begin position="386"/>
        <end position="556"/>
    </location>
</feature>
<name>A0A917ENP9_9MICC</name>
<reference evidence="3" key="1">
    <citation type="journal article" date="2014" name="Int. J. Syst. Evol. Microbiol.">
        <title>Complete genome sequence of Corynebacterium casei LMG S-19264T (=DSM 44701T), isolated from a smear-ripened cheese.</title>
        <authorList>
            <consortium name="US DOE Joint Genome Institute (JGI-PGF)"/>
            <person name="Walter F."/>
            <person name="Albersmeier A."/>
            <person name="Kalinowski J."/>
            <person name="Ruckert C."/>
        </authorList>
    </citation>
    <scope>NUCLEOTIDE SEQUENCE</scope>
    <source>
        <strain evidence="3">CGMCC 1.15388</strain>
    </source>
</reference>
<evidence type="ECO:0000313" key="3">
    <source>
        <dbReference type="EMBL" id="GGE60705.1"/>
    </source>
</evidence>
<dbReference type="InterPro" id="IPR010427">
    <property type="entry name" value="DUF1023"/>
</dbReference>
<accession>A0A917ENP9</accession>
<gene>
    <name evidence="3" type="ORF">GCM10011401_04520</name>
</gene>
<comment type="caution">
    <text evidence="3">The sequence shown here is derived from an EMBL/GenBank/DDBJ whole genome shotgun (WGS) entry which is preliminary data.</text>
</comment>
<reference evidence="3" key="2">
    <citation type="submission" date="2020-09" db="EMBL/GenBank/DDBJ databases">
        <authorList>
            <person name="Sun Q."/>
            <person name="Zhou Y."/>
        </authorList>
    </citation>
    <scope>NUCLEOTIDE SEQUENCE</scope>
    <source>
        <strain evidence="3">CGMCC 1.15388</strain>
    </source>
</reference>
<dbReference type="Pfam" id="PF06259">
    <property type="entry name" value="Abhydrolase_8"/>
    <property type="match status" value="1"/>
</dbReference>
<evidence type="ECO:0000259" key="2">
    <source>
        <dbReference type="Pfam" id="PF06259"/>
    </source>
</evidence>
<sequence length="646" mass="70695">MEDWGTPDTSSTDILYPTEVDVPWEDLDDSASGLKTASSDVESSMNDVRSTWGGLESAYQQPDTQETVWSAMNSVPDSVQDWADTMDSAGSALQDFVTEGRPLQTTSQELMTQATMLQGRLLLSRIDFLGIISEDETDEDSQLRQDIAQHNQAVWQFNQDWRNLTTRITGRLESLHGSAGVDDDIPDVSTEGSGTPPFVQASTGSSFDGDLFTFMANQGDGDGYDQDAVDEAMDLYNETLDEETGAAAQEAFYDHLATMTPEEIEEFASEGIRIHVESPQMPRSQEELDNWPDGADWWHNALDEDQQDAMVEHLPLLTGNTEGVPYTERDIANTAALSYLLTSHTMTDKQKEALRDIRDSKQGDGRMLLSLNTYDSRRSEDNPDPLAAVSVGNPDEADTTSVNVPGMDSGTHNTNAEVDRADDMQGELGDDHAVVSWLGYEAPQWSDERIGKGDVLSDQHADVGGWHLAHTINGFNNTAEGQGRDPELRINAHSYGTNTAAHALTRIPEGNAVDSLTMFGSAGIPEDVAETADDLEVAQTAEGRPAVYATEASQDWYAQGGRLWGTGRNDPTKEDFGAYVFSSDGEGNVMGYPTTGHEQTLNGSGEFGYLDEDSQSFNSILRISQGEADTIDFSYEYSPDGPNWPW</sequence>
<proteinExistence type="predicted"/>